<evidence type="ECO:0000313" key="1">
    <source>
        <dbReference type="EMBL" id="THG05743.1"/>
    </source>
</evidence>
<protein>
    <recommendedName>
        <fullName evidence="3">Peptidase A1 domain-containing protein</fullName>
    </recommendedName>
</protein>
<dbReference type="EMBL" id="SDRB02010568">
    <property type="protein sequence ID" value="THG05743.1"/>
    <property type="molecule type" value="Genomic_DNA"/>
</dbReference>
<dbReference type="SUPFAM" id="SSF50630">
    <property type="entry name" value="Acid proteases"/>
    <property type="match status" value="1"/>
</dbReference>
<dbReference type="InterPro" id="IPR021109">
    <property type="entry name" value="Peptidase_aspartic_dom_sf"/>
</dbReference>
<keyword evidence="2" id="KW-1185">Reference proteome</keyword>
<proteinExistence type="predicted"/>
<organism evidence="1 2">
    <name type="scientific">Camellia sinensis var. sinensis</name>
    <name type="common">China tea</name>
    <dbReference type="NCBI Taxonomy" id="542762"/>
    <lineage>
        <taxon>Eukaryota</taxon>
        <taxon>Viridiplantae</taxon>
        <taxon>Streptophyta</taxon>
        <taxon>Embryophyta</taxon>
        <taxon>Tracheophyta</taxon>
        <taxon>Spermatophyta</taxon>
        <taxon>Magnoliopsida</taxon>
        <taxon>eudicotyledons</taxon>
        <taxon>Gunneridae</taxon>
        <taxon>Pentapetalae</taxon>
        <taxon>asterids</taxon>
        <taxon>Ericales</taxon>
        <taxon>Theaceae</taxon>
        <taxon>Camellia</taxon>
    </lineage>
</organism>
<dbReference type="AlphaFoldDB" id="A0A4S4DRJ4"/>
<accession>A0A4S4DRJ4</accession>
<gene>
    <name evidence="1" type="ORF">TEA_027460</name>
</gene>
<sequence>MIKLEEVCTRKRLLREEMCSLAVLSLKTIQCSAKVIDTYGFLVPVKFVEFEFEKTPICIAFVLMKSWAHYNVILKSIEVGDSVLQLPSDGFDTDSGKLMIMDSGTTLAYLGDELFNPLMKKPAQPAPVPSTGPNANPLDLFPQGLPNMGSNAAGAGTLDFLRNSQQGHRHDFFSLEQPRFKREREDA</sequence>
<dbReference type="Gene3D" id="2.40.70.10">
    <property type="entry name" value="Acid Proteases"/>
    <property type="match status" value="1"/>
</dbReference>
<comment type="caution">
    <text evidence="1">The sequence shown here is derived from an EMBL/GenBank/DDBJ whole genome shotgun (WGS) entry which is preliminary data.</text>
</comment>
<name>A0A4S4DRJ4_CAMSN</name>
<evidence type="ECO:0008006" key="3">
    <source>
        <dbReference type="Google" id="ProtNLM"/>
    </source>
</evidence>
<evidence type="ECO:0000313" key="2">
    <source>
        <dbReference type="Proteomes" id="UP000306102"/>
    </source>
</evidence>
<dbReference type="Proteomes" id="UP000306102">
    <property type="component" value="Unassembled WGS sequence"/>
</dbReference>
<reference evidence="1 2" key="1">
    <citation type="journal article" date="2018" name="Proc. Natl. Acad. Sci. U.S.A.">
        <title>Draft genome sequence of Camellia sinensis var. sinensis provides insights into the evolution of the tea genome and tea quality.</title>
        <authorList>
            <person name="Wei C."/>
            <person name="Yang H."/>
            <person name="Wang S."/>
            <person name="Zhao J."/>
            <person name="Liu C."/>
            <person name="Gao L."/>
            <person name="Xia E."/>
            <person name="Lu Y."/>
            <person name="Tai Y."/>
            <person name="She G."/>
            <person name="Sun J."/>
            <person name="Cao H."/>
            <person name="Tong W."/>
            <person name="Gao Q."/>
            <person name="Li Y."/>
            <person name="Deng W."/>
            <person name="Jiang X."/>
            <person name="Wang W."/>
            <person name="Chen Q."/>
            <person name="Zhang S."/>
            <person name="Li H."/>
            <person name="Wu J."/>
            <person name="Wang P."/>
            <person name="Li P."/>
            <person name="Shi C."/>
            <person name="Zheng F."/>
            <person name="Jian J."/>
            <person name="Huang B."/>
            <person name="Shan D."/>
            <person name="Shi M."/>
            <person name="Fang C."/>
            <person name="Yue Y."/>
            <person name="Li F."/>
            <person name="Li D."/>
            <person name="Wei S."/>
            <person name="Han B."/>
            <person name="Jiang C."/>
            <person name="Yin Y."/>
            <person name="Xia T."/>
            <person name="Zhang Z."/>
            <person name="Bennetzen J.L."/>
            <person name="Zhao S."/>
            <person name="Wan X."/>
        </authorList>
    </citation>
    <scope>NUCLEOTIDE SEQUENCE [LARGE SCALE GENOMIC DNA]</scope>
    <source>
        <strain evidence="2">cv. Shuchazao</strain>
        <tissue evidence="1">Leaf</tissue>
    </source>
</reference>
<dbReference type="STRING" id="542762.A0A4S4DRJ4"/>